<evidence type="ECO:0000313" key="2">
    <source>
        <dbReference type="Proteomes" id="UP000018948"/>
    </source>
</evidence>
<dbReference type="EMBL" id="ANIY01004962">
    <property type="protein sequence ID" value="ETP28241.1"/>
    <property type="molecule type" value="Genomic_DNA"/>
</dbReference>
<evidence type="ECO:0000313" key="1">
    <source>
        <dbReference type="EMBL" id="ETP28241.1"/>
    </source>
</evidence>
<comment type="caution">
    <text evidence="1">The sequence shown here is derived from an EMBL/GenBank/DDBJ whole genome shotgun (WGS) entry which is preliminary data.</text>
</comment>
<name>W2XZX6_PHYNI</name>
<dbReference type="AlphaFoldDB" id="W2XZX6"/>
<reference evidence="1 2" key="1">
    <citation type="submission" date="2013-11" db="EMBL/GenBank/DDBJ databases">
        <title>The Genome Sequence of Phytophthora parasitica P10297.</title>
        <authorList>
            <consortium name="The Broad Institute Genomics Platform"/>
            <person name="Russ C."/>
            <person name="Tyler B."/>
            <person name="Panabieres F."/>
            <person name="Shan W."/>
            <person name="Tripathy S."/>
            <person name="Grunwald N."/>
            <person name="Machado M."/>
            <person name="Johnson C.S."/>
            <person name="Walker B."/>
            <person name="Young S.K."/>
            <person name="Zeng Q."/>
            <person name="Gargeya S."/>
            <person name="Fitzgerald M."/>
            <person name="Haas B."/>
            <person name="Abouelleil A."/>
            <person name="Allen A.W."/>
            <person name="Alvarado L."/>
            <person name="Arachchi H.M."/>
            <person name="Berlin A.M."/>
            <person name="Chapman S.B."/>
            <person name="Gainer-Dewar J."/>
            <person name="Goldberg J."/>
            <person name="Griggs A."/>
            <person name="Gujja S."/>
            <person name="Hansen M."/>
            <person name="Howarth C."/>
            <person name="Imamovic A."/>
            <person name="Ireland A."/>
            <person name="Larimer J."/>
            <person name="McCowan C."/>
            <person name="Murphy C."/>
            <person name="Pearson M."/>
            <person name="Poon T.W."/>
            <person name="Priest M."/>
            <person name="Roberts A."/>
            <person name="Saif S."/>
            <person name="Shea T."/>
            <person name="Sisk P."/>
            <person name="Sykes S."/>
            <person name="Wortman J."/>
            <person name="Nusbaum C."/>
            <person name="Birren B."/>
        </authorList>
    </citation>
    <scope>NUCLEOTIDE SEQUENCE [LARGE SCALE GENOMIC DNA]</scope>
    <source>
        <strain evidence="1 2">P10297</strain>
    </source>
</reference>
<gene>
    <name evidence="1" type="ORF">F442_22472</name>
</gene>
<dbReference type="PANTHER" id="PTHR40866:SF1">
    <property type="entry name" value="BED-TYPE DOMAIN-CONTAINING PROTEIN"/>
    <property type="match status" value="1"/>
</dbReference>
<protein>
    <submittedName>
        <fullName evidence="1">Uncharacterized protein</fullName>
    </submittedName>
</protein>
<dbReference type="PANTHER" id="PTHR40866">
    <property type="entry name" value="BED-TYPE DOMAIN-CONTAINING PROTEIN"/>
    <property type="match status" value="1"/>
</dbReference>
<accession>W2XZX6</accession>
<sequence length="230" mass="26065">MGEKIPVDFGLILDDRRFGTEQYQSAFGCYDNPSGPRYHLIFMAPIMDEPGDHLTAKIHLTVIERFLPSLGRSIEKAKFLVLLIGCASHRLNLAVRDFLRPHEAALSEVRQLMRKVRTLNQAAKLRYAKLVTVTVCDLFLEESKDQIDSSPPPEYSQTTTTTSRIFYHQGPSSAALEDLLLKLCRVESISKSINPSVLLFWSLVISLMSAKATEMDPFQVEMEYLPALMW</sequence>
<organism evidence="1 2">
    <name type="scientific">Phytophthora nicotianae P10297</name>
    <dbReference type="NCBI Taxonomy" id="1317064"/>
    <lineage>
        <taxon>Eukaryota</taxon>
        <taxon>Sar</taxon>
        <taxon>Stramenopiles</taxon>
        <taxon>Oomycota</taxon>
        <taxon>Peronosporomycetes</taxon>
        <taxon>Peronosporales</taxon>
        <taxon>Peronosporaceae</taxon>
        <taxon>Phytophthora</taxon>
    </lineage>
</organism>
<proteinExistence type="predicted"/>
<dbReference type="Proteomes" id="UP000018948">
    <property type="component" value="Unassembled WGS sequence"/>
</dbReference>